<organism evidence="3 4">
    <name type="scientific">Trichoderma cornu-damae</name>
    <dbReference type="NCBI Taxonomy" id="654480"/>
    <lineage>
        <taxon>Eukaryota</taxon>
        <taxon>Fungi</taxon>
        <taxon>Dikarya</taxon>
        <taxon>Ascomycota</taxon>
        <taxon>Pezizomycotina</taxon>
        <taxon>Sordariomycetes</taxon>
        <taxon>Hypocreomycetidae</taxon>
        <taxon>Hypocreales</taxon>
        <taxon>Hypocreaceae</taxon>
        <taxon>Trichoderma</taxon>
    </lineage>
</organism>
<feature type="signal peptide" evidence="2">
    <location>
        <begin position="1"/>
        <end position="25"/>
    </location>
</feature>
<protein>
    <submittedName>
        <fullName evidence="3">Uncharacterized protein</fullName>
    </submittedName>
</protein>
<feature type="transmembrane region" description="Helical" evidence="1">
    <location>
        <begin position="159"/>
        <end position="177"/>
    </location>
</feature>
<dbReference type="AlphaFoldDB" id="A0A9P8TYZ9"/>
<keyword evidence="1" id="KW-0812">Transmembrane</keyword>
<evidence type="ECO:0000313" key="4">
    <source>
        <dbReference type="Proteomes" id="UP000827724"/>
    </source>
</evidence>
<evidence type="ECO:0000313" key="3">
    <source>
        <dbReference type="EMBL" id="KAH6608949.1"/>
    </source>
</evidence>
<feature type="transmembrane region" description="Helical" evidence="1">
    <location>
        <begin position="242"/>
        <end position="262"/>
    </location>
</feature>
<evidence type="ECO:0000256" key="2">
    <source>
        <dbReference type="SAM" id="SignalP"/>
    </source>
</evidence>
<feature type="transmembrane region" description="Helical" evidence="1">
    <location>
        <begin position="85"/>
        <end position="105"/>
    </location>
</feature>
<feature type="transmembrane region" description="Helical" evidence="1">
    <location>
        <begin position="197"/>
        <end position="221"/>
    </location>
</feature>
<proteinExistence type="predicted"/>
<feature type="transmembrane region" description="Helical" evidence="1">
    <location>
        <begin position="125"/>
        <end position="147"/>
    </location>
</feature>
<dbReference type="Proteomes" id="UP000827724">
    <property type="component" value="Unassembled WGS sequence"/>
</dbReference>
<feature type="transmembrane region" description="Helical" evidence="1">
    <location>
        <begin position="318"/>
        <end position="342"/>
    </location>
</feature>
<dbReference type="OrthoDB" id="89349at2759"/>
<name>A0A9P8TYZ9_9HYPO</name>
<sequence>MGLLSRGLYALPILLPAAVMLRAMAMTGPIYSATDKAYSLGRYVLQDGTSVPVLRRLFGIPGLDDVLAGLTIMFGQLIFDDDPKIWWQCFVFLTDFASLSAILMLESWRSANRRTFFQTSVVPLFIAQLVALGNVAPCYFYLFYVFSPLDKYSTASARRIDGAGVVAILPTLLVVYFTPHLISLLHPDLQVRLLSNWYWQVFPIGGSVLLFALSGVVRLFLDDRTEAVQRRNKTGVRAVGGVMMTLSTMSYWCMLLCAPLPASELFIPKYFIQVPKDHLTAVLVLFQYDYIVSYTSVLLWLAYHFGDLKRAGICQMSWARILLSSIVIGCAGGPGVLVWVGWIAREDMMAFVEQVEHAKAS</sequence>
<dbReference type="EMBL" id="JAIWOZ010000002">
    <property type="protein sequence ID" value="KAH6608949.1"/>
    <property type="molecule type" value="Genomic_DNA"/>
</dbReference>
<gene>
    <name evidence="3" type="ORF">Trco_002295</name>
</gene>
<feature type="chain" id="PRO_5040497101" evidence="2">
    <location>
        <begin position="26"/>
        <end position="361"/>
    </location>
</feature>
<keyword evidence="4" id="KW-1185">Reference proteome</keyword>
<keyword evidence="1" id="KW-1133">Transmembrane helix</keyword>
<feature type="transmembrane region" description="Helical" evidence="1">
    <location>
        <begin position="282"/>
        <end position="306"/>
    </location>
</feature>
<keyword evidence="2" id="KW-0732">Signal</keyword>
<reference evidence="3" key="1">
    <citation type="submission" date="2021-08" db="EMBL/GenBank/DDBJ databases">
        <title>Chromosome-Level Trichoderma cornu-damae using Hi-C Data.</title>
        <authorList>
            <person name="Kim C.S."/>
        </authorList>
    </citation>
    <scope>NUCLEOTIDE SEQUENCE</scope>
    <source>
        <strain evidence="3">KA19-0412C</strain>
    </source>
</reference>
<comment type="caution">
    <text evidence="3">The sequence shown here is derived from an EMBL/GenBank/DDBJ whole genome shotgun (WGS) entry which is preliminary data.</text>
</comment>
<accession>A0A9P8TYZ9</accession>
<keyword evidence="1" id="KW-0472">Membrane</keyword>
<feature type="transmembrane region" description="Helical" evidence="1">
    <location>
        <begin position="56"/>
        <end position="78"/>
    </location>
</feature>
<evidence type="ECO:0000256" key="1">
    <source>
        <dbReference type="SAM" id="Phobius"/>
    </source>
</evidence>